<dbReference type="EC" id="2.1.1.-" evidence="3"/>
<dbReference type="InterPro" id="IPR003788">
    <property type="entry name" value="NDUFAF7"/>
</dbReference>
<name>A0ABT5JHT3_RHOTP</name>
<dbReference type="Gene3D" id="3.40.50.12710">
    <property type="match status" value="1"/>
</dbReference>
<dbReference type="Proteomes" id="UP001165652">
    <property type="component" value="Unassembled WGS sequence"/>
</dbReference>
<dbReference type="RefSeq" id="WP_272779978.1">
    <property type="nucleotide sequence ID" value="NZ_JAQQLI010000062.1"/>
</dbReference>
<dbReference type="InterPro" id="IPR029063">
    <property type="entry name" value="SAM-dependent_MTases_sf"/>
</dbReference>
<evidence type="ECO:0000256" key="1">
    <source>
        <dbReference type="ARBA" id="ARBA00022603"/>
    </source>
</evidence>
<evidence type="ECO:0000313" key="3">
    <source>
        <dbReference type="EMBL" id="MDC7789147.1"/>
    </source>
</evidence>
<evidence type="ECO:0000256" key="2">
    <source>
        <dbReference type="ARBA" id="ARBA00022679"/>
    </source>
</evidence>
<keyword evidence="2 3" id="KW-0808">Transferase</keyword>
<dbReference type="SUPFAM" id="SSF53335">
    <property type="entry name" value="S-adenosyl-L-methionine-dependent methyltransferases"/>
    <property type="match status" value="1"/>
</dbReference>
<protein>
    <submittedName>
        <fullName evidence="3">SAM-dependent methyltransferase</fullName>
        <ecNumber evidence="3">2.1.1.-</ecNumber>
    </submittedName>
</protein>
<dbReference type="GO" id="GO:0032259">
    <property type="term" value="P:methylation"/>
    <property type="evidence" value="ECO:0007669"/>
    <property type="project" value="UniProtKB-KW"/>
</dbReference>
<dbReference type="InterPro" id="IPR038375">
    <property type="entry name" value="NDUFAF7_sf"/>
</dbReference>
<keyword evidence="4" id="KW-1185">Reference proteome</keyword>
<organism evidence="3 4">
    <name type="scientific">Rhodoplanes tepidamans</name>
    <name type="common">Rhodoplanes cryptolactis</name>
    <dbReference type="NCBI Taxonomy" id="200616"/>
    <lineage>
        <taxon>Bacteria</taxon>
        <taxon>Pseudomonadati</taxon>
        <taxon>Pseudomonadota</taxon>
        <taxon>Alphaproteobacteria</taxon>
        <taxon>Hyphomicrobiales</taxon>
        <taxon>Nitrobacteraceae</taxon>
        <taxon>Rhodoplanes</taxon>
    </lineage>
</organism>
<reference evidence="3" key="1">
    <citation type="journal article" date="2023" name="Microbiol Resour">
        <title>Genome Sequences of Rhodoplanes serenus and Two Thermotolerant Strains, Rhodoplanes tepidamans and 'Rhodoplanes cryptolactis,' Further Refine the Genus.</title>
        <authorList>
            <person name="Rayyan A.A."/>
            <person name="Kyndt J.A."/>
        </authorList>
    </citation>
    <scope>NUCLEOTIDE SEQUENCE</scope>
    <source>
        <strain evidence="3">DSM 9987</strain>
    </source>
</reference>
<accession>A0ABT5JHT3</accession>
<dbReference type="Pfam" id="PF02636">
    <property type="entry name" value="Methyltransf_28"/>
    <property type="match status" value="1"/>
</dbReference>
<keyword evidence="1 3" id="KW-0489">Methyltransferase</keyword>
<gene>
    <name evidence="3" type="ORF">PQJ73_25995</name>
</gene>
<comment type="caution">
    <text evidence="3">The sequence shown here is derived from an EMBL/GenBank/DDBJ whole genome shotgun (WGS) entry which is preliminary data.</text>
</comment>
<sequence>MTPVPSPLAALLRETIRTGGPLPLADWMALCLGHPAHGYYVTRDPLGRAGDFVTAPEISQMFGELLGLWAAAVWQQMGMPGTVRLVELGPGRGTMMADMLRAARVVPAFRPALSVHLVETGPVLAALQRERLAAAGVPVAWHRDLSEVPDGPAIVLANEFFDALPVHQAVKTRHGWCERTVTLGPDDTFAWATGPADPALAARVPEFWRVAPSGSVFEWRDEAPVTALARRVARGGAALVIDYGHVDQGLGETLQALAGHAFADPLAAPGEADLTAHVDFVAFGRAAAAAGAAVHGPVTQAAFLKSLGIEARAAALTAKNPDRAAEIATALARLTDTRTKTGMGTLFKAIGLADPALGPLPGLETAP</sequence>
<dbReference type="PANTHER" id="PTHR12049:SF7">
    <property type="entry name" value="PROTEIN ARGININE METHYLTRANSFERASE NDUFAF7, MITOCHONDRIAL"/>
    <property type="match status" value="1"/>
</dbReference>
<reference evidence="3" key="2">
    <citation type="submission" date="2023-02" db="EMBL/GenBank/DDBJ databases">
        <authorList>
            <person name="Rayyan A."/>
            <person name="Meyer T."/>
            <person name="Kyndt J.A."/>
        </authorList>
    </citation>
    <scope>NUCLEOTIDE SEQUENCE</scope>
    <source>
        <strain evidence="3">DSM 9987</strain>
    </source>
</reference>
<dbReference type="EMBL" id="JAQQLI010000062">
    <property type="protein sequence ID" value="MDC7789147.1"/>
    <property type="molecule type" value="Genomic_DNA"/>
</dbReference>
<proteinExistence type="predicted"/>
<dbReference type="GO" id="GO:0008168">
    <property type="term" value="F:methyltransferase activity"/>
    <property type="evidence" value="ECO:0007669"/>
    <property type="project" value="UniProtKB-KW"/>
</dbReference>
<dbReference type="PANTHER" id="PTHR12049">
    <property type="entry name" value="PROTEIN ARGININE METHYLTRANSFERASE NDUFAF7, MITOCHONDRIAL"/>
    <property type="match status" value="1"/>
</dbReference>
<evidence type="ECO:0000313" key="4">
    <source>
        <dbReference type="Proteomes" id="UP001165652"/>
    </source>
</evidence>